<keyword evidence="4" id="KW-1185">Reference proteome</keyword>
<keyword evidence="1" id="KW-0175">Coiled coil</keyword>
<evidence type="ECO:0000313" key="4">
    <source>
        <dbReference type="Proteomes" id="UP001489004"/>
    </source>
</evidence>
<organism evidence="3 4">
    <name type="scientific">[Myrmecia] bisecta</name>
    <dbReference type="NCBI Taxonomy" id="41462"/>
    <lineage>
        <taxon>Eukaryota</taxon>
        <taxon>Viridiplantae</taxon>
        <taxon>Chlorophyta</taxon>
        <taxon>core chlorophytes</taxon>
        <taxon>Trebouxiophyceae</taxon>
        <taxon>Trebouxiales</taxon>
        <taxon>Trebouxiaceae</taxon>
        <taxon>Myrmecia</taxon>
    </lineage>
</organism>
<evidence type="ECO:0000256" key="1">
    <source>
        <dbReference type="SAM" id="Coils"/>
    </source>
</evidence>
<gene>
    <name evidence="3" type="ORF">WJX72_002498</name>
</gene>
<dbReference type="AlphaFoldDB" id="A0AAW1PCN8"/>
<dbReference type="Proteomes" id="UP001489004">
    <property type="component" value="Unassembled WGS sequence"/>
</dbReference>
<reference evidence="3 4" key="1">
    <citation type="journal article" date="2024" name="Nat. Commun.">
        <title>Phylogenomics reveals the evolutionary origins of lichenization in chlorophyte algae.</title>
        <authorList>
            <person name="Puginier C."/>
            <person name="Libourel C."/>
            <person name="Otte J."/>
            <person name="Skaloud P."/>
            <person name="Haon M."/>
            <person name="Grisel S."/>
            <person name="Petersen M."/>
            <person name="Berrin J.G."/>
            <person name="Delaux P.M."/>
            <person name="Dal Grande F."/>
            <person name="Keller J."/>
        </authorList>
    </citation>
    <scope>NUCLEOTIDE SEQUENCE [LARGE SCALE GENOMIC DNA]</scope>
    <source>
        <strain evidence="3 4">SAG 2043</strain>
    </source>
</reference>
<feature type="coiled-coil region" evidence="1">
    <location>
        <begin position="145"/>
        <end position="172"/>
    </location>
</feature>
<evidence type="ECO:0000256" key="2">
    <source>
        <dbReference type="SAM" id="MobiDB-lite"/>
    </source>
</evidence>
<name>A0AAW1PCN8_9CHLO</name>
<accession>A0AAW1PCN8</accession>
<feature type="compositionally biased region" description="Low complexity" evidence="2">
    <location>
        <begin position="313"/>
        <end position="325"/>
    </location>
</feature>
<protein>
    <submittedName>
        <fullName evidence="3">Uncharacterized protein</fullName>
    </submittedName>
</protein>
<proteinExistence type="predicted"/>
<sequence>MSNVTSRGLRCRLGGALPVQRRCLRVLVKTATALLRPSTMLPGFQTQSIPTCRTVVQAQSSNGLPAAPGSMPGSELTAATGRTALWRMNKAKLVAELELRREDTTGTVPALHTGAVPLTTAAAASSQETGTSAELAQASVDLEAVQLLRAEVARLEAAMAETDAQLRAATSERGSERQELAELVGDMTQLRDEWQQEVQLLDMANSELQSSETELAELRGAQDTFAERLGMLQSSLKDKVADILQMKEQLTGTEPVYALSGTFAQAKARGSTGNGGRVVTLERPATTEEPVGVKLPARVQRPAAEEPVEEARMPSAPSARASYSPGMDGARFTPAEGTARAAYEVYAAAKEGMRKGNMVGCIVTMGAMAVGSAYDGIRSAVPWNQRLLLDAATAVALLAIVAQHA</sequence>
<comment type="caution">
    <text evidence="3">The sequence shown here is derived from an EMBL/GenBank/DDBJ whole genome shotgun (WGS) entry which is preliminary data.</text>
</comment>
<feature type="region of interest" description="Disordered" evidence="2">
    <location>
        <begin position="302"/>
        <end position="327"/>
    </location>
</feature>
<evidence type="ECO:0000313" key="3">
    <source>
        <dbReference type="EMBL" id="KAK9807555.1"/>
    </source>
</evidence>
<dbReference type="EMBL" id="JALJOR010000012">
    <property type="protein sequence ID" value="KAK9807555.1"/>
    <property type="molecule type" value="Genomic_DNA"/>
</dbReference>